<dbReference type="Proteomes" id="UP000266188">
    <property type="component" value="Unassembled WGS sequence"/>
</dbReference>
<keyword evidence="5" id="KW-0539">Nucleus</keyword>
<dbReference type="PANTHER" id="PTHR48208">
    <property type="entry name" value="CENTROMERE PROTEIN I"/>
    <property type="match status" value="1"/>
</dbReference>
<evidence type="ECO:0000313" key="8">
    <source>
        <dbReference type="Proteomes" id="UP000266188"/>
    </source>
</evidence>
<comment type="subcellular location">
    <subcellularLocation>
        <location evidence="2">Chromosome</location>
        <location evidence="2">Centromere</location>
    </subcellularLocation>
    <subcellularLocation>
        <location evidence="1">Nucleus</location>
    </subcellularLocation>
</comment>
<evidence type="ECO:0000256" key="3">
    <source>
        <dbReference type="ARBA" id="ARBA00005470"/>
    </source>
</evidence>
<evidence type="ECO:0000313" key="7">
    <source>
        <dbReference type="EMBL" id="RJE23015.1"/>
    </source>
</evidence>
<dbReference type="CDD" id="cd22647">
    <property type="entry name" value="CTF3_NTD_HEAT"/>
    <property type="match status" value="1"/>
</dbReference>
<dbReference type="GO" id="GO:0000070">
    <property type="term" value="P:mitotic sister chromatid segregation"/>
    <property type="evidence" value="ECO:0007669"/>
    <property type="project" value="TreeGrafter"/>
</dbReference>
<gene>
    <name evidence="7" type="ORF">PHISCL_04666</name>
</gene>
<evidence type="ECO:0000256" key="4">
    <source>
        <dbReference type="ARBA" id="ARBA00022454"/>
    </source>
</evidence>
<organism evidence="7 8">
    <name type="scientific">Aspergillus sclerotialis</name>
    <dbReference type="NCBI Taxonomy" id="2070753"/>
    <lineage>
        <taxon>Eukaryota</taxon>
        <taxon>Fungi</taxon>
        <taxon>Dikarya</taxon>
        <taxon>Ascomycota</taxon>
        <taxon>Pezizomycotina</taxon>
        <taxon>Eurotiomycetes</taxon>
        <taxon>Eurotiomycetidae</taxon>
        <taxon>Eurotiales</taxon>
        <taxon>Aspergillaceae</taxon>
        <taxon>Aspergillus</taxon>
        <taxon>Aspergillus subgen. Polypaecilum</taxon>
    </lineage>
</organism>
<comment type="caution">
    <text evidence="7">The sequence shown here is derived from an EMBL/GenBank/DDBJ whole genome shotgun (WGS) entry which is preliminary data.</text>
</comment>
<keyword evidence="4" id="KW-0158">Chromosome</keyword>
<dbReference type="STRING" id="2070753.A0A3A2ZYL7"/>
<name>A0A3A2ZYL7_9EURO</name>
<dbReference type="PANTHER" id="PTHR48208:SF2">
    <property type="entry name" value="CENTROMERE PROTEIN I"/>
    <property type="match status" value="1"/>
</dbReference>
<keyword evidence="8" id="KW-1185">Reference proteome</keyword>
<accession>A0A3A2ZYL7</accession>
<evidence type="ECO:0000256" key="1">
    <source>
        <dbReference type="ARBA" id="ARBA00004123"/>
    </source>
</evidence>
<dbReference type="InterPro" id="IPR012485">
    <property type="entry name" value="CENP-I"/>
</dbReference>
<evidence type="ECO:0000256" key="5">
    <source>
        <dbReference type="ARBA" id="ARBA00023242"/>
    </source>
</evidence>
<dbReference type="GO" id="GO:0034080">
    <property type="term" value="P:CENP-A containing chromatin assembly"/>
    <property type="evidence" value="ECO:0007669"/>
    <property type="project" value="TreeGrafter"/>
</dbReference>
<evidence type="ECO:0000256" key="6">
    <source>
        <dbReference type="ARBA" id="ARBA00023328"/>
    </source>
</evidence>
<protein>
    <submittedName>
        <fullName evidence="7">Mis6 domain protein</fullName>
    </submittedName>
</protein>
<reference evidence="8" key="1">
    <citation type="submission" date="2017-02" db="EMBL/GenBank/DDBJ databases">
        <authorList>
            <person name="Tafer H."/>
            <person name="Lopandic K."/>
        </authorList>
    </citation>
    <scope>NUCLEOTIDE SEQUENCE [LARGE SCALE GENOMIC DNA]</scope>
    <source>
        <strain evidence="8">CBS 366.77</strain>
    </source>
</reference>
<dbReference type="GO" id="GO:0000939">
    <property type="term" value="C:inner kinetochore"/>
    <property type="evidence" value="ECO:0007669"/>
    <property type="project" value="TreeGrafter"/>
</dbReference>
<dbReference type="OrthoDB" id="378564at2759"/>
<keyword evidence="6" id="KW-0137">Centromere</keyword>
<sequence>MTSNEEPETRRSNLLDNIEHLEALAFVPPKQRHTDVNQLAKSIASDAYESGIPQFALERLIKLITQNNHLGQGTTTTLIKNLYPLERVPSKLVTQIVCCLGTAGNKPSPATQSLLLRWLILVFDFLDERGHLSKLYAVLFNHLTISSLRKPLCHILSFITRRKHVKPFRIQALMELLRNTGSDERELVSLLKVYKNYYPDIIVGDIGSRRSGLIFKHPDPEWSSHLRALQEANSERVHAVQSSNFQVVHRGATKRGKMEVIVPNVHTSRVSRSHTSLEELRSVSHFVERIEKIELPNQIISTLGDNLAQKYIYLVHHETANRRLDDWLSGFLDDKLEHIQEGDEGDSEELTYLLSLAVDYVRYSKEIPTAITAFLKSYLPIWNGKDNRDQILHLLEYLPVQSYESIRADFLAPLENTIPDDAVILDFYSSLMRQWGVKLRTHSPNSGEFKPLSEMIVHAELLAASLLEKRTAPFDDDSESNESKPGTQSVIELYCSLAELFSYASSNGTIRLTIPLAPTVYTLAFTPINSVISILCSILATYKSAFETSLTSEVLQTPGRSESLYPTSLVGQFNGYVMDICNLVWRNRALNTEDPNALGCLVPAPTVKALSEYIRDMNEISRERRRDSSFHYILSSIFSLSHHAALCNLSAACFADIEDQNLGEGQARLSRPVTQKALSALEKEGGVKMSWQEYRVRMLDWLDATGSSGTADLMRSTMKALRKD</sequence>
<dbReference type="EMBL" id="MVGC01000140">
    <property type="protein sequence ID" value="RJE23015.1"/>
    <property type="molecule type" value="Genomic_DNA"/>
</dbReference>
<dbReference type="GO" id="GO:0005634">
    <property type="term" value="C:nucleus"/>
    <property type="evidence" value="ECO:0007669"/>
    <property type="project" value="UniProtKB-SubCell"/>
</dbReference>
<comment type="similarity">
    <text evidence="3">Belongs to the CENP-I/CTF3 family.</text>
</comment>
<dbReference type="Pfam" id="PF07778">
    <property type="entry name" value="CENP-I"/>
    <property type="match status" value="1"/>
</dbReference>
<dbReference type="AlphaFoldDB" id="A0A3A2ZYL7"/>
<proteinExistence type="inferred from homology"/>
<evidence type="ECO:0000256" key="2">
    <source>
        <dbReference type="ARBA" id="ARBA00004584"/>
    </source>
</evidence>